<evidence type="ECO:0000256" key="1">
    <source>
        <dbReference type="ARBA" id="ARBA00004123"/>
    </source>
</evidence>
<feature type="coiled-coil region" evidence="5">
    <location>
        <begin position="20"/>
        <end position="61"/>
    </location>
</feature>
<dbReference type="Pfam" id="PF08573">
    <property type="entry name" value="SAE2"/>
    <property type="match status" value="1"/>
</dbReference>
<evidence type="ECO:0000256" key="5">
    <source>
        <dbReference type="SAM" id="Coils"/>
    </source>
</evidence>
<feature type="compositionally biased region" description="Basic and acidic residues" evidence="6">
    <location>
        <begin position="349"/>
        <end position="367"/>
    </location>
</feature>
<evidence type="ECO:0000256" key="6">
    <source>
        <dbReference type="SAM" id="MobiDB-lite"/>
    </source>
</evidence>
<dbReference type="GO" id="GO:0005778">
    <property type="term" value="C:peroxisomal membrane"/>
    <property type="evidence" value="ECO:0007669"/>
    <property type="project" value="TreeGrafter"/>
</dbReference>
<dbReference type="OrthoDB" id="5801062at2759"/>
<feature type="region of interest" description="Disordered" evidence="6">
    <location>
        <begin position="419"/>
        <end position="571"/>
    </location>
</feature>
<feature type="compositionally biased region" description="Basic and acidic residues" evidence="6">
    <location>
        <begin position="968"/>
        <end position="977"/>
    </location>
</feature>
<feature type="compositionally biased region" description="Basic and acidic residues" evidence="6">
    <location>
        <begin position="988"/>
        <end position="997"/>
    </location>
</feature>
<organism evidence="8 9">
    <name type="scientific">Blastomyces parvus</name>
    <dbReference type="NCBI Taxonomy" id="2060905"/>
    <lineage>
        <taxon>Eukaryota</taxon>
        <taxon>Fungi</taxon>
        <taxon>Dikarya</taxon>
        <taxon>Ascomycota</taxon>
        <taxon>Pezizomycotina</taxon>
        <taxon>Eurotiomycetes</taxon>
        <taxon>Eurotiomycetidae</taxon>
        <taxon>Onygenales</taxon>
        <taxon>Ajellomycetaceae</taxon>
        <taxon>Blastomyces</taxon>
    </lineage>
</organism>
<feature type="compositionally biased region" description="Polar residues" evidence="6">
    <location>
        <begin position="508"/>
        <end position="524"/>
    </location>
</feature>
<comment type="caution">
    <text evidence="8">The sequence shown here is derived from an EMBL/GenBank/DDBJ whole genome shotgun (WGS) entry which is preliminary data.</text>
</comment>
<dbReference type="PANTHER" id="PTHR13299">
    <property type="entry name" value="PEROXISOMAL MEMBRANE PROTEIN PEX16"/>
    <property type="match status" value="1"/>
</dbReference>
<feature type="compositionally biased region" description="Acidic residues" evidence="6">
    <location>
        <begin position="338"/>
        <end position="348"/>
    </location>
</feature>
<evidence type="ECO:0000313" key="8">
    <source>
        <dbReference type="EMBL" id="PGG96294.1"/>
    </source>
</evidence>
<dbReference type="Pfam" id="PF08610">
    <property type="entry name" value="Pex16"/>
    <property type="match status" value="1"/>
</dbReference>
<evidence type="ECO:0000256" key="3">
    <source>
        <dbReference type="ARBA" id="ARBA00022763"/>
    </source>
</evidence>
<keyword evidence="3" id="KW-0227">DNA damage</keyword>
<feature type="region of interest" description="Disordered" evidence="6">
    <location>
        <begin position="964"/>
        <end position="1003"/>
    </location>
</feature>
<feature type="compositionally biased region" description="Polar residues" evidence="6">
    <location>
        <begin position="419"/>
        <end position="429"/>
    </location>
</feature>
<dbReference type="EMBL" id="PDNC01000182">
    <property type="protein sequence ID" value="PGG96294.1"/>
    <property type="molecule type" value="Genomic_DNA"/>
</dbReference>
<name>A0A2B7WI54_9EURO</name>
<dbReference type="GO" id="GO:0005634">
    <property type="term" value="C:nucleus"/>
    <property type="evidence" value="ECO:0007669"/>
    <property type="project" value="UniProtKB-SubCell"/>
</dbReference>
<feature type="domain" description="DNA endonuclease activator Ctp1 C-terminal" evidence="7">
    <location>
        <begin position="601"/>
        <end position="719"/>
    </location>
</feature>
<dbReference type="PANTHER" id="PTHR13299:SF0">
    <property type="entry name" value="PEROXISOMAL MEMBRANE PROTEIN PEX16"/>
    <property type="match status" value="1"/>
</dbReference>
<sequence>MEGADFSNLAEQVGGLINQCRRWKQENGRLETKLEEYAKQIEVLETENSDLQRQLKPVEAADSVDELEKRLLENRQQYAPNSVIHDLRGKSEKPETISYEHYASLAKRYEQLFQENASLIESFFTAKKKLRSCKQKVNLWNKCFERDTFDVYVDGKKAVFRRDNTIAAHCPVRHHHPGPNEAVSTPGIPTLGSPGQIRQPHMHEKDLIEENTAIGTLETAQEPKSPTLPSPNIRAGSVQGESLQQPSSELSSSDIMSTQTQDPRYAVEPHFLPSSPTETPIFVSSRPVKGRAGRNQHPVLNNATGRRETGSFTTPVTVKSEPTSSSPLERSHGINNENDIDGDSDDDCLDPRPSEKGKHGFIPREHPNNPPAQQLDNRFSVFDERENVKIEPPNLDQQPLVGAKRRLALQPVNANVLSIQQGDGHTPNQGAKRRRYDPSGAEAVHLVAEDGDEDSCPKAKTSLTTGGLHANSMIEKSKSPAAGRLEDLLGGVPRPRPILTSPFRNPEVSDNSTLGTPSKISARSITPRAARPQGVEKKVRSGRQAPPPTSRSLRSSARLQQSRAGHEVVPEDEPFRARPLHRLGFEHFKLNPEKNQGLDYAFDEVVRRKDLRKCLPGCTRPQCCGNGFRAMAKLKGFGTAGTVDVSLEDLDEEDRQVLDEYLGDNRLVLETMTKRELRELLLDARTRHLANQFGKHRHIHERARSPPGFWRTDMPSTQELERDREEARRVEQEKLAERYREAMRPGALDSASRVIAPPDSLRCPISTSRNQHFSTTPPLVDRIVSALTHHCHIAMEPLKKDRGRFPAALSHPRKLKGLYEEFVTKNSRSVSQIESTLRSLSYIIPGRFRESELASESLHSGVQLLSLYHDSLVSRVISRLPATITRPNPTPHARYTKYWSSRSSLYQRVALTLQMIQYTELLWEMIARRRGEKIRWRVVVFIEGVKALCRLLLLRLTNSRPLVSPPLPEREVDPRSAEEEEEESNSFWDDKASHHSESGSVSDLSWTMPRTGLSLPTLPDVGDISNYLISRVLTADDIKPPKSLLHRVTGQGQLAEVLYIMRPLIYALALQKWSNKKKSWTPWLIGFGMEYGCRQLAKKDFRERVAGGLRGLTALEREELRKRGWAMGWWVMRGAFYENITKTWLRSFVKTLEGKPLIGLIGGIVEDYQYLWDTYYFPTATL</sequence>
<accession>A0A2B7WI54</accession>
<feature type="region of interest" description="Disordered" evidence="6">
    <location>
        <begin position="219"/>
        <end position="375"/>
    </location>
</feature>
<comment type="subcellular location">
    <subcellularLocation>
        <location evidence="1">Nucleus</location>
    </subcellularLocation>
</comment>
<protein>
    <submittedName>
        <fullName evidence="8">Peroxin-16</fullName>
    </submittedName>
</protein>
<dbReference type="AlphaFoldDB" id="A0A2B7WI54"/>
<dbReference type="InterPro" id="IPR013919">
    <property type="entry name" value="Pex16"/>
</dbReference>
<dbReference type="STRING" id="2060905.A0A2B7WI54"/>
<keyword evidence="4" id="KW-0539">Nucleus</keyword>
<proteinExistence type="inferred from homology"/>
<evidence type="ECO:0000256" key="4">
    <source>
        <dbReference type="ARBA" id="ARBA00023242"/>
    </source>
</evidence>
<comment type="similarity">
    <text evidence="2">Belongs to the peroxin-16 family.</text>
</comment>
<feature type="region of interest" description="Disordered" evidence="6">
    <location>
        <begin position="705"/>
        <end position="727"/>
    </location>
</feature>
<dbReference type="GO" id="GO:0006281">
    <property type="term" value="P:DNA repair"/>
    <property type="evidence" value="ECO:0007669"/>
    <property type="project" value="InterPro"/>
</dbReference>
<evidence type="ECO:0000259" key="7">
    <source>
        <dbReference type="Pfam" id="PF08573"/>
    </source>
</evidence>
<dbReference type="GO" id="GO:0007031">
    <property type="term" value="P:peroxisome organization"/>
    <property type="evidence" value="ECO:0007669"/>
    <property type="project" value="TreeGrafter"/>
</dbReference>
<evidence type="ECO:0000313" key="9">
    <source>
        <dbReference type="Proteomes" id="UP000224080"/>
    </source>
</evidence>
<keyword evidence="9" id="KW-1185">Reference proteome</keyword>
<dbReference type="InterPro" id="IPR013882">
    <property type="entry name" value="Ctp1_C"/>
</dbReference>
<keyword evidence="5" id="KW-0175">Coiled coil</keyword>
<gene>
    <name evidence="8" type="ORF">GX51_07898</name>
</gene>
<feature type="region of interest" description="Disordered" evidence="6">
    <location>
        <begin position="170"/>
        <end position="198"/>
    </location>
</feature>
<feature type="compositionally biased region" description="Low complexity" evidence="6">
    <location>
        <begin position="550"/>
        <end position="563"/>
    </location>
</feature>
<evidence type="ECO:0000256" key="2">
    <source>
        <dbReference type="ARBA" id="ARBA00009505"/>
    </source>
</evidence>
<feature type="compositionally biased region" description="Polar residues" evidence="6">
    <location>
        <begin position="298"/>
        <end position="337"/>
    </location>
</feature>
<feature type="compositionally biased region" description="Low complexity" evidence="6">
    <location>
        <begin position="241"/>
        <end position="253"/>
    </location>
</feature>
<reference evidence="8 9" key="1">
    <citation type="submission" date="2017-10" db="EMBL/GenBank/DDBJ databases">
        <title>Comparative genomics in systemic dimorphic fungi from Ajellomycetaceae.</title>
        <authorList>
            <person name="Munoz J.F."/>
            <person name="Mcewen J.G."/>
            <person name="Clay O.K."/>
            <person name="Cuomo C.A."/>
        </authorList>
    </citation>
    <scope>NUCLEOTIDE SEQUENCE [LARGE SCALE GENOMIC DNA]</scope>
    <source>
        <strain evidence="8 9">UAMH130</strain>
    </source>
</reference>
<dbReference type="Proteomes" id="UP000224080">
    <property type="component" value="Unassembled WGS sequence"/>
</dbReference>